<evidence type="ECO:0000256" key="2">
    <source>
        <dbReference type="SAM" id="SignalP"/>
    </source>
</evidence>
<protein>
    <recommendedName>
        <fullName evidence="5">Single domain-containing protein</fullName>
    </recommendedName>
</protein>
<evidence type="ECO:0000256" key="1">
    <source>
        <dbReference type="SAM" id="MobiDB-lite"/>
    </source>
</evidence>
<sequence>MRAVVMMVVVVVVAQVTHTASRVTLGHKKRFGDKKKVTTSLSSPSSPTSFSSFSSSYPSSSPSFSSSSSKSPSPSSSSSSKSPSSSSSSSLASFSPIFPSLSSSSPSAFPPRPSLKRGCVVEGEGREVGEGAVEGLGEGVCGVRRCLRRDDQLILQEERCTEVHNPNYTCLELEEPQKPFPHCCKRLSC</sequence>
<dbReference type="Proteomes" id="UP001487740">
    <property type="component" value="Unassembled WGS sequence"/>
</dbReference>
<gene>
    <name evidence="3" type="ORF">O3P69_018771</name>
</gene>
<dbReference type="AlphaFoldDB" id="A0AAW0SRL6"/>
<proteinExistence type="predicted"/>
<reference evidence="3 4" key="1">
    <citation type="submission" date="2023-03" db="EMBL/GenBank/DDBJ databases">
        <title>High-quality genome of Scylla paramamosain provides insights in environmental adaptation.</title>
        <authorList>
            <person name="Zhang L."/>
        </authorList>
    </citation>
    <scope>NUCLEOTIDE SEQUENCE [LARGE SCALE GENOMIC DNA]</scope>
    <source>
        <strain evidence="3">LZ_2023a</strain>
        <tissue evidence="3">Muscle</tissue>
    </source>
</reference>
<feature type="signal peptide" evidence="2">
    <location>
        <begin position="1"/>
        <end position="21"/>
    </location>
</feature>
<dbReference type="EMBL" id="JARAKH010000046">
    <property type="protein sequence ID" value="KAK8378049.1"/>
    <property type="molecule type" value="Genomic_DNA"/>
</dbReference>
<name>A0AAW0SRL6_SCYPA</name>
<keyword evidence="2" id="KW-0732">Signal</keyword>
<evidence type="ECO:0008006" key="5">
    <source>
        <dbReference type="Google" id="ProtNLM"/>
    </source>
</evidence>
<evidence type="ECO:0000313" key="4">
    <source>
        <dbReference type="Proteomes" id="UP001487740"/>
    </source>
</evidence>
<feature type="chain" id="PRO_5043609383" description="Single domain-containing protein" evidence="2">
    <location>
        <begin position="22"/>
        <end position="189"/>
    </location>
</feature>
<accession>A0AAW0SRL6</accession>
<feature type="region of interest" description="Disordered" evidence="1">
    <location>
        <begin position="31"/>
        <end position="93"/>
    </location>
</feature>
<evidence type="ECO:0000313" key="3">
    <source>
        <dbReference type="EMBL" id="KAK8378049.1"/>
    </source>
</evidence>
<keyword evidence="4" id="KW-1185">Reference proteome</keyword>
<feature type="compositionally biased region" description="Low complexity" evidence="1">
    <location>
        <begin position="40"/>
        <end position="93"/>
    </location>
</feature>
<comment type="caution">
    <text evidence="3">The sequence shown here is derived from an EMBL/GenBank/DDBJ whole genome shotgun (WGS) entry which is preliminary data.</text>
</comment>
<organism evidence="3 4">
    <name type="scientific">Scylla paramamosain</name>
    <name type="common">Mud crab</name>
    <dbReference type="NCBI Taxonomy" id="85552"/>
    <lineage>
        <taxon>Eukaryota</taxon>
        <taxon>Metazoa</taxon>
        <taxon>Ecdysozoa</taxon>
        <taxon>Arthropoda</taxon>
        <taxon>Crustacea</taxon>
        <taxon>Multicrustacea</taxon>
        <taxon>Malacostraca</taxon>
        <taxon>Eumalacostraca</taxon>
        <taxon>Eucarida</taxon>
        <taxon>Decapoda</taxon>
        <taxon>Pleocyemata</taxon>
        <taxon>Brachyura</taxon>
        <taxon>Eubrachyura</taxon>
        <taxon>Portunoidea</taxon>
        <taxon>Portunidae</taxon>
        <taxon>Portuninae</taxon>
        <taxon>Scylla</taxon>
    </lineage>
</organism>